<dbReference type="RefSeq" id="WP_342308878.1">
    <property type="nucleotide sequence ID" value="NZ_CP150849.1"/>
</dbReference>
<keyword evidence="1" id="KW-0808">Transferase</keyword>
<gene>
    <name evidence="4" type="ORF">WN985_04265</name>
</gene>
<organism evidence="4 5">
    <name type="scientific">Burkholderia pyrrocinia</name>
    <name type="common">Pseudomonas pyrrocinia</name>
    <dbReference type="NCBI Taxonomy" id="60550"/>
    <lineage>
        <taxon>Bacteria</taxon>
        <taxon>Pseudomonadati</taxon>
        <taxon>Pseudomonadota</taxon>
        <taxon>Betaproteobacteria</taxon>
        <taxon>Burkholderiales</taxon>
        <taxon>Burkholderiaceae</taxon>
        <taxon>Burkholderia</taxon>
        <taxon>Burkholderia cepacia complex</taxon>
    </lineage>
</organism>
<dbReference type="EMBL" id="CP150849">
    <property type="protein sequence ID" value="WZW54897.1"/>
    <property type="molecule type" value="Genomic_DNA"/>
</dbReference>
<dbReference type="Proteomes" id="UP001484179">
    <property type="component" value="Chromosome 1"/>
</dbReference>
<accession>A0ABZ3BIA7</accession>
<reference evidence="4 5" key="1">
    <citation type="submission" date="2024-04" db="EMBL/GenBank/DDBJ databases">
        <title>Biological Control Activity of Plant Growth Promoting Rhizobacteria Burkholderia pyrrocinia BX1 against Tobacco black shank Introduction Tobacco black shank (TBS) caused by the oomycete Phytophthora. nicotianae (P. nicotianae) has become a destructive soil.</title>
        <authorList>
            <person name="Liu X."/>
            <person name="Shu C."/>
        </authorList>
    </citation>
    <scope>NUCLEOTIDE SEQUENCE [LARGE SCALE GENOMIC DNA]</scope>
    <source>
        <strain evidence="4 5">BX1</strain>
    </source>
</reference>
<dbReference type="SUPFAM" id="SSF53756">
    <property type="entry name" value="UDP-Glycosyltransferase/glycogen phosphorylase"/>
    <property type="match status" value="1"/>
</dbReference>
<sequence>MRRRRWPCTKPSWARRVVDESICFEERRVKLGVDITWMVGNYRGMGRFARQLVEPVGASVLGLAPSGVSADEWPCVSGGRGFFPWWEQVELPRLCREQKLDYLLCPYNTGPLRSTGSTRVIAVVHDLIYMKPWHVLPPARSLYQTVGRVYRRQVVPRLVRRADAVLTISRFTQRELMERFGLREADVPVIPCMISDDWFAPPVSRTARQPYLFTVAGEVPSKNVDRLLQAFAAARPALGDDARLRIAGIKSDHHAHFLGRADALGLAGVVELLGYVSREELREQYRQARAFIFASLFEGFGIPLLEAMASGTPVACSNTTSMPEIVGECGLQFDPYSVEDMAEQIRRVWDDSTRFDVAVGAGMDRARTFSASAVRPSIQDFWARLS</sequence>
<dbReference type="Pfam" id="PF00534">
    <property type="entry name" value="Glycos_transf_1"/>
    <property type="match status" value="1"/>
</dbReference>
<name>A0ABZ3BIA7_BURPY</name>
<dbReference type="PANTHER" id="PTHR46401">
    <property type="entry name" value="GLYCOSYLTRANSFERASE WBBK-RELATED"/>
    <property type="match status" value="1"/>
</dbReference>
<dbReference type="Pfam" id="PF13439">
    <property type="entry name" value="Glyco_transf_4"/>
    <property type="match status" value="1"/>
</dbReference>
<dbReference type="InterPro" id="IPR028098">
    <property type="entry name" value="Glyco_trans_4-like_N"/>
</dbReference>
<evidence type="ECO:0000313" key="5">
    <source>
        <dbReference type="Proteomes" id="UP001484179"/>
    </source>
</evidence>
<dbReference type="CDD" id="cd03809">
    <property type="entry name" value="GT4_MtfB-like"/>
    <property type="match status" value="1"/>
</dbReference>
<proteinExistence type="predicted"/>
<evidence type="ECO:0000259" key="3">
    <source>
        <dbReference type="Pfam" id="PF13439"/>
    </source>
</evidence>
<feature type="domain" description="Glycosyltransferase subfamily 4-like N-terminal" evidence="3">
    <location>
        <begin position="65"/>
        <end position="196"/>
    </location>
</feature>
<protein>
    <submittedName>
        <fullName evidence="4">Glycosyltransferase family 1 protein</fullName>
    </submittedName>
</protein>
<feature type="domain" description="Glycosyl transferase family 1" evidence="2">
    <location>
        <begin position="208"/>
        <end position="352"/>
    </location>
</feature>
<dbReference type="PANTHER" id="PTHR46401:SF2">
    <property type="entry name" value="GLYCOSYLTRANSFERASE WBBK-RELATED"/>
    <property type="match status" value="1"/>
</dbReference>
<evidence type="ECO:0000259" key="2">
    <source>
        <dbReference type="Pfam" id="PF00534"/>
    </source>
</evidence>
<evidence type="ECO:0000256" key="1">
    <source>
        <dbReference type="ARBA" id="ARBA00022679"/>
    </source>
</evidence>
<keyword evidence="5" id="KW-1185">Reference proteome</keyword>
<dbReference type="InterPro" id="IPR001296">
    <property type="entry name" value="Glyco_trans_1"/>
</dbReference>
<evidence type="ECO:0000313" key="4">
    <source>
        <dbReference type="EMBL" id="WZW54897.1"/>
    </source>
</evidence>
<dbReference type="Gene3D" id="3.40.50.2000">
    <property type="entry name" value="Glycogen Phosphorylase B"/>
    <property type="match status" value="2"/>
</dbReference>